<dbReference type="PANTHER" id="PTHR11351">
    <property type="entry name" value="ACYL-COA DESATURASE"/>
    <property type="match status" value="1"/>
</dbReference>
<accession>A0A2T9YN98</accession>
<keyword evidence="10 12" id="KW-0472">Membrane</keyword>
<evidence type="ECO:0000313" key="15">
    <source>
        <dbReference type="Proteomes" id="UP000245383"/>
    </source>
</evidence>
<keyword evidence="9" id="KW-0443">Lipid metabolism</keyword>
<keyword evidence="5" id="KW-0276">Fatty acid metabolism</keyword>
<keyword evidence="11" id="KW-0275">Fatty acid biosynthesis</keyword>
<evidence type="ECO:0000256" key="6">
    <source>
        <dbReference type="ARBA" id="ARBA00022989"/>
    </source>
</evidence>
<dbReference type="GO" id="GO:0005789">
    <property type="term" value="C:endoplasmic reticulum membrane"/>
    <property type="evidence" value="ECO:0007669"/>
    <property type="project" value="TreeGrafter"/>
</dbReference>
<dbReference type="InterPro" id="IPR005804">
    <property type="entry name" value="FA_desaturase_dom"/>
</dbReference>
<name>A0A2T9YN98_9FUNG</name>
<evidence type="ECO:0000256" key="11">
    <source>
        <dbReference type="ARBA" id="ARBA00023160"/>
    </source>
</evidence>
<dbReference type="EMBL" id="MBFR01000112">
    <property type="protein sequence ID" value="PVU93835.1"/>
    <property type="molecule type" value="Genomic_DNA"/>
</dbReference>
<evidence type="ECO:0000313" key="14">
    <source>
        <dbReference type="EMBL" id="PVU93835.1"/>
    </source>
</evidence>
<dbReference type="InterPro" id="IPR036400">
    <property type="entry name" value="Cyt_B5-like_heme/steroid_sf"/>
</dbReference>
<sequence length="360" mass="41985">MVGIFTTPVARTTFWFNTFYFTMNSMSITAGHHRLWSHKSYKASPFLKVIFAMFCAGSAQGSIFWWCRDHRIHHRYSDTDKDPYNAHEGFFYSHIGWILLKRDRRRMPYVDTADLQSDKIVMWQHRNYIPLVAIFAFILPVTVCGLLGDWRGGFFHAIFTRIAVVQHTTFFGNSLAHIIGTTTYDDDSSAKDSLFTSLFTLGEGYHSFHHEFPNDYRSGYRYYEYDPTKWFIKACYYLGLSYDLKTFPDNEIEKGYLENKTYQIQKLKEKINYGTPVNELQVYTQTEFDQQVSEYNKQWLIINDIIHDVETFADEHPGGKLLVLSGIGKDMTDAFTGGVYKHHKAAHNLLSQFRVGKLSK</sequence>
<evidence type="ECO:0000256" key="2">
    <source>
        <dbReference type="ARBA" id="ARBA00009295"/>
    </source>
</evidence>
<evidence type="ECO:0000256" key="5">
    <source>
        <dbReference type="ARBA" id="ARBA00022832"/>
    </source>
</evidence>
<dbReference type="CDD" id="cd03505">
    <property type="entry name" value="Delta9-FADS-like"/>
    <property type="match status" value="1"/>
</dbReference>
<protein>
    <recommendedName>
        <fullName evidence="13">Cytochrome b5 heme-binding domain-containing protein</fullName>
    </recommendedName>
</protein>
<keyword evidence="3" id="KW-0444">Lipid biosynthesis</keyword>
<evidence type="ECO:0000259" key="13">
    <source>
        <dbReference type="PROSITE" id="PS50255"/>
    </source>
</evidence>
<keyword evidence="8" id="KW-0408">Iron</keyword>
<evidence type="ECO:0000256" key="10">
    <source>
        <dbReference type="ARBA" id="ARBA00023136"/>
    </source>
</evidence>
<keyword evidence="4 12" id="KW-0812">Transmembrane</keyword>
<dbReference type="Proteomes" id="UP000245383">
    <property type="component" value="Unassembled WGS sequence"/>
</dbReference>
<reference evidence="14 15" key="1">
    <citation type="journal article" date="2018" name="MBio">
        <title>Comparative Genomics Reveals the Core Gene Toolbox for the Fungus-Insect Symbiosis.</title>
        <authorList>
            <person name="Wang Y."/>
            <person name="Stata M."/>
            <person name="Wang W."/>
            <person name="Stajich J.E."/>
            <person name="White M.M."/>
            <person name="Moncalvo J.M."/>
        </authorList>
    </citation>
    <scope>NUCLEOTIDE SEQUENCE [LARGE SCALE GENOMIC DNA]</scope>
    <source>
        <strain evidence="14 15">SWE-8-4</strain>
    </source>
</reference>
<dbReference type="PRINTS" id="PR00363">
    <property type="entry name" value="CYTOCHROMEB5"/>
</dbReference>
<evidence type="ECO:0000256" key="3">
    <source>
        <dbReference type="ARBA" id="ARBA00022516"/>
    </source>
</evidence>
<dbReference type="Pfam" id="PF00487">
    <property type="entry name" value="FA_desaturase"/>
    <property type="match status" value="1"/>
</dbReference>
<evidence type="ECO:0000256" key="12">
    <source>
        <dbReference type="SAM" id="Phobius"/>
    </source>
</evidence>
<dbReference type="AlphaFoldDB" id="A0A2T9YN98"/>
<comment type="caution">
    <text evidence="14">The sequence shown here is derived from an EMBL/GenBank/DDBJ whole genome shotgun (WGS) entry which is preliminary data.</text>
</comment>
<dbReference type="PROSITE" id="PS50255">
    <property type="entry name" value="CYTOCHROME_B5_2"/>
    <property type="match status" value="1"/>
</dbReference>
<dbReference type="OrthoDB" id="10260134at2759"/>
<dbReference type="Gene3D" id="3.10.120.10">
    <property type="entry name" value="Cytochrome b5-like heme/steroid binding domain"/>
    <property type="match status" value="1"/>
</dbReference>
<dbReference type="Pfam" id="PF00173">
    <property type="entry name" value="Cyt-b5"/>
    <property type="match status" value="1"/>
</dbReference>
<feature type="domain" description="Cytochrome b5 heme-binding" evidence="13">
    <location>
        <begin position="280"/>
        <end position="359"/>
    </location>
</feature>
<dbReference type="SMART" id="SM01117">
    <property type="entry name" value="Cyt-b5"/>
    <property type="match status" value="1"/>
</dbReference>
<evidence type="ECO:0000256" key="8">
    <source>
        <dbReference type="ARBA" id="ARBA00023004"/>
    </source>
</evidence>
<evidence type="ECO:0000256" key="4">
    <source>
        <dbReference type="ARBA" id="ARBA00022692"/>
    </source>
</evidence>
<dbReference type="GO" id="GO:0004768">
    <property type="term" value="F:stearoyl-CoA 9-desaturase activity"/>
    <property type="evidence" value="ECO:0007669"/>
    <property type="project" value="TreeGrafter"/>
</dbReference>
<proteinExistence type="inferred from homology"/>
<evidence type="ECO:0000256" key="1">
    <source>
        <dbReference type="ARBA" id="ARBA00004141"/>
    </source>
</evidence>
<dbReference type="STRING" id="133385.A0A2T9YN98"/>
<dbReference type="GO" id="GO:0006636">
    <property type="term" value="P:unsaturated fatty acid biosynthetic process"/>
    <property type="evidence" value="ECO:0007669"/>
    <property type="project" value="TreeGrafter"/>
</dbReference>
<comment type="subcellular location">
    <subcellularLocation>
        <location evidence="1">Membrane</location>
        <topology evidence="1">Multi-pass membrane protein</topology>
    </subcellularLocation>
</comment>
<gene>
    <name evidence="14" type="ORF">BB561_003005</name>
</gene>
<dbReference type="SUPFAM" id="SSF55856">
    <property type="entry name" value="Cytochrome b5-like heme/steroid binding domain"/>
    <property type="match status" value="1"/>
</dbReference>
<comment type="similarity">
    <text evidence="2">Belongs to the fatty acid desaturase type 1 family.</text>
</comment>
<keyword evidence="7" id="KW-0560">Oxidoreductase</keyword>
<keyword evidence="15" id="KW-1185">Reference proteome</keyword>
<evidence type="ECO:0000256" key="7">
    <source>
        <dbReference type="ARBA" id="ARBA00023002"/>
    </source>
</evidence>
<dbReference type="PRINTS" id="PR00075">
    <property type="entry name" value="FACDDSATRASE"/>
</dbReference>
<dbReference type="PANTHER" id="PTHR11351:SF31">
    <property type="entry name" value="DESATURASE 1, ISOFORM A-RELATED"/>
    <property type="match status" value="1"/>
</dbReference>
<evidence type="ECO:0000256" key="9">
    <source>
        <dbReference type="ARBA" id="ARBA00023098"/>
    </source>
</evidence>
<dbReference type="InterPro" id="IPR015876">
    <property type="entry name" value="Acyl-CoA_DS"/>
</dbReference>
<dbReference type="GO" id="GO:0005506">
    <property type="term" value="F:iron ion binding"/>
    <property type="evidence" value="ECO:0007669"/>
    <property type="project" value="TreeGrafter"/>
</dbReference>
<feature type="transmembrane region" description="Helical" evidence="12">
    <location>
        <begin position="46"/>
        <end position="67"/>
    </location>
</feature>
<organism evidence="14 15">
    <name type="scientific">Smittium simulii</name>
    <dbReference type="NCBI Taxonomy" id="133385"/>
    <lineage>
        <taxon>Eukaryota</taxon>
        <taxon>Fungi</taxon>
        <taxon>Fungi incertae sedis</taxon>
        <taxon>Zoopagomycota</taxon>
        <taxon>Kickxellomycotina</taxon>
        <taxon>Harpellomycetes</taxon>
        <taxon>Harpellales</taxon>
        <taxon>Legeriomycetaceae</taxon>
        <taxon>Smittium</taxon>
    </lineage>
</organism>
<feature type="transmembrane region" description="Helical" evidence="12">
    <location>
        <begin position="128"/>
        <end position="148"/>
    </location>
</feature>
<dbReference type="InterPro" id="IPR001199">
    <property type="entry name" value="Cyt_B5-like_heme/steroid-bd"/>
</dbReference>
<keyword evidence="6 12" id="KW-1133">Transmembrane helix</keyword>